<feature type="transmembrane region" description="Helical" evidence="6">
    <location>
        <begin position="680"/>
        <end position="705"/>
    </location>
</feature>
<feature type="domain" description="ABC3 transporter permease C-terminal" evidence="7">
    <location>
        <begin position="287"/>
        <end position="400"/>
    </location>
</feature>
<feature type="domain" description="MacB-like periplasmic core" evidence="8">
    <location>
        <begin position="20"/>
        <end position="239"/>
    </location>
</feature>
<proteinExistence type="predicted"/>
<evidence type="ECO:0000313" key="9">
    <source>
        <dbReference type="EMBL" id="MBT1703540.1"/>
    </source>
</evidence>
<evidence type="ECO:0000256" key="1">
    <source>
        <dbReference type="ARBA" id="ARBA00004651"/>
    </source>
</evidence>
<feature type="transmembrane region" description="Helical" evidence="6">
    <location>
        <begin position="284"/>
        <end position="303"/>
    </location>
</feature>
<dbReference type="EMBL" id="JAHESD010000016">
    <property type="protein sequence ID" value="MBT1703540.1"/>
    <property type="molecule type" value="Genomic_DNA"/>
</dbReference>
<feature type="transmembrane region" description="Helical" evidence="6">
    <location>
        <begin position="420"/>
        <end position="445"/>
    </location>
</feature>
<comment type="subcellular location">
    <subcellularLocation>
        <location evidence="1">Cell membrane</location>
        <topology evidence="1">Multi-pass membrane protein</topology>
    </subcellularLocation>
</comment>
<feature type="transmembrane region" description="Helical" evidence="6">
    <location>
        <begin position="21"/>
        <end position="41"/>
    </location>
</feature>
<feature type="domain" description="MacB-like periplasmic core" evidence="8">
    <location>
        <begin position="438"/>
        <end position="643"/>
    </location>
</feature>
<reference evidence="9 10" key="1">
    <citation type="submission" date="2021-05" db="EMBL/GenBank/DDBJ databases">
        <title>A Polyphasic approach of four new species of the genus Ohtaekwangia: Ohtaekwangia histidinii sp. nov., Ohtaekwangia cretensis sp. nov., Ohtaekwangia indiensis sp. nov., Ohtaekwangia reichenbachii sp. nov. from diverse environment.</title>
        <authorList>
            <person name="Octaviana S."/>
        </authorList>
    </citation>
    <scope>NUCLEOTIDE SEQUENCE [LARGE SCALE GENOMIC DNA]</scope>
    <source>
        <strain evidence="9 10">PWU20</strain>
    </source>
</reference>
<evidence type="ECO:0000256" key="2">
    <source>
        <dbReference type="ARBA" id="ARBA00022475"/>
    </source>
</evidence>
<evidence type="ECO:0000256" key="4">
    <source>
        <dbReference type="ARBA" id="ARBA00022989"/>
    </source>
</evidence>
<evidence type="ECO:0000259" key="7">
    <source>
        <dbReference type="Pfam" id="PF02687"/>
    </source>
</evidence>
<evidence type="ECO:0000256" key="6">
    <source>
        <dbReference type="SAM" id="Phobius"/>
    </source>
</evidence>
<dbReference type="InterPro" id="IPR003838">
    <property type="entry name" value="ABC3_permease_C"/>
</dbReference>
<name>A0ABS5VQ10_9BACT</name>
<keyword evidence="2" id="KW-1003">Cell membrane</keyword>
<evidence type="ECO:0000259" key="8">
    <source>
        <dbReference type="Pfam" id="PF12704"/>
    </source>
</evidence>
<dbReference type="PANTHER" id="PTHR30572">
    <property type="entry name" value="MEMBRANE COMPONENT OF TRANSPORTER-RELATED"/>
    <property type="match status" value="1"/>
</dbReference>
<feature type="transmembrane region" description="Helical" evidence="6">
    <location>
        <begin position="375"/>
        <end position="399"/>
    </location>
</feature>
<dbReference type="RefSeq" id="WP_254153500.1">
    <property type="nucleotide sequence ID" value="NZ_JAHESD010000016.1"/>
</dbReference>
<feature type="transmembrane region" description="Helical" evidence="6">
    <location>
        <begin position="328"/>
        <end position="355"/>
    </location>
</feature>
<keyword evidence="5 6" id="KW-0472">Membrane</keyword>
<organism evidence="9 10">
    <name type="scientific">Chryseosolibacter indicus</name>
    <dbReference type="NCBI Taxonomy" id="2782351"/>
    <lineage>
        <taxon>Bacteria</taxon>
        <taxon>Pseudomonadati</taxon>
        <taxon>Bacteroidota</taxon>
        <taxon>Cytophagia</taxon>
        <taxon>Cytophagales</taxon>
        <taxon>Chryseotaleaceae</taxon>
        <taxon>Chryseosolibacter</taxon>
    </lineage>
</organism>
<keyword evidence="10" id="KW-1185">Reference proteome</keyword>
<keyword evidence="3 6" id="KW-0812">Transmembrane</keyword>
<dbReference type="Pfam" id="PF02687">
    <property type="entry name" value="FtsX"/>
    <property type="match status" value="2"/>
</dbReference>
<dbReference type="InterPro" id="IPR025857">
    <property type="entry name" value="MacB_PCD"/>
</dbReference>
<sequence length="803" mass="90689">MLRNYLLIAYRNILKSKLFSFVNIFGLGIGMAAFLFIIHYVRFERSYENFLPHADNIYRITYDIYKGSEYVVTDCETHAPMGPMLKEKMPEVVDFVRFFGLDNHQFIQVGDQKFLEGEMYFTDQSVFKIFSLQVLHGKAQNALTAPFQAVLTESHARKYFGRTNVAGEPININKQNYQITAVIADPPANTHLPYTVLLSHPTLLPTRPWYNEQGWNGNNEYTYLLMQPGTNLATFNKKLLDVSLSLKDKLGGSRYTAEPIRDIHLYSNKTYEPSANGSAKVVKFLLIVAGFIILIAWVNYINLSTARAVERAREVGIRKVMGSVRKQLIFQFLSESVLVNALAALLAVSLFQIALPLFRELTGQPLPLRVTADPVFWYLFAGLYISGVLLSGIYPAFVLSSFRPATVLKGKFKSSVHGQYLRKALVVFQFAATVVLIVGMSTVYLQVNHLRTYDLGMNIDQTVVIRAPLRTNDSVFTSAYQSFKNELLNHTNIQGVSRSESFPGSSLVEVNTTSFTRVGQENQENGGYEYYFYSVDADFIKTMGMKLVAGINFEDGAENHDRIIINEEAVQRLGFADAQEAIGQRVTFRTRWPGEPSTIIGVIKNFYHRSPKEDHLPMVFDYVDYPDYFAVRLKSGDTHQAIASIKTTWDQVFPENVFDYFFLDEQYEQQFKSDMRFGSVMATFSGLAVLIACLGLFGLSSYTIVQRTKEIGIRKVLGASVAQIVQLLTSDFVRVVFIASLIGLPIAYVAMEDWLSNYSVRINLNVLMFIVPVATILFIALVTVSFQTIQTALENPSKALKQE</sequence>
<feature type="transmembrane region" description="Helical" evidence="6">
    <location>
        <begin position="732"/>
        <end position="750"/>
    </location>
</feature>
<protein>
    <submittedName>
        <fullName evidence="9">ABC transporter permease</fullName>
    </submittedName>
</protein>
<dbReference type="Pfam" id="PF12704">
    <property type="entry name" value="MacB_PCD"/>
    <property type="match status" value="2"/>
</dbReference>
<gene>
    <name evidence="9" type="ORF">KK060_09635</name>
</gene>
<dbReference type="PANTHER" id="PTHR30572:SF18">
    <property type="entry name" value="ABC-TYPE MACROLIDE FAMILY EXPORT SYSTEM PERMEASE COMPONENT 2"/>
    <property type="match status" value="1"/>
</dbReference>
<keyword evidence="4 6" id="KW-1133">Transmembrane helix</keyword>
<comment type="caution">
    <text evidence="9">The sequence shown here is derived from an EMBL/GenBank/DDBJ whole genome shotgun (WGS) entry which is preliminary data.</text>
</comment>
<feature type="transmembrane region" description="Helical" evidence="6">
    <location>
        <begin position="762"/>
        <end position="784"/>
    </location>
</feature>
<evidence type="ECO:0000313" key="10">
    <source>
        <dbReference type="Proteomes" id="UP000772618"/>
    </source>
</evidence>
<evidence type="ECO:0000256" key="5">
    <source>
        <dbReference type="ARBA" id="ARBA00023136"/>
    </source>
</evidence>
<feature type="domain" description="ABC3 transporter permease C-terminal" evidence="7">
    <location>
        <begin position="683"/>
        <end position="784"/>
    </location>
</feature>
<evidence type="ECO:0000256" key="3">
    <source>
        <dbReference type="ARBA" id="ARBA00022692"/>
    </source>
</evidence>
<dbReference type="InterPro" id="IPR050250">
    <property type="entry name" value="Macrolide_Exporter_MacB"/>
</dbReference>
<accession>A0ABS5VQ10</accession>
<dbReference type="Proteomes" id="UP000772618">
    <property type="component" value="Unassembled WGS sequence"/>
</dbReference>